<keyword evidence="5" id="KW-1185">Reference proteome</keyword>
<evidence type="ECO:0000313" key="5">
    <source>
        <dbReference type="Proteomes" id="UP000187209"/>
    </source>
</evidence>
<dbReference type="Proteomes" id="UP000187209">
    <property type="component" value="Unassembled WGS sequence"/>
</dbReference>
<dbReference type="GO" id="GO:0061630">
    <property type="term" value="F:ubiquitin protein ligase activity"/>
    <property type="evidence" value="ECO:0007669"/>
    <property type="project" value="UniProtKB-EC"/>
</dbReference>
<dbReference type="OrthoDB" id="27896at2759"/>
<dbReference type="SMART" id="SM00184">
    <property type="entry name" value="RING"/>
    <property type="match status" value="1"/>
</dbReference>
<feature type="domain" description="RING-type" evidence="3">
    <location>
        <begin position="328"/>
        <end position="368"/>
    </location>
</feature>
<keyword evidence="1" id="KW-0863">Zinc-finger</keyword>
<evidence type="ECO:0000313" key="4">
    <source>
        <dbReference type="EMBL" id="OMJ65797.1"/>
    </source>
</evidence>
<comment type="caution">
    <text evidence="4">The sequence shown here is derived from an EMBL/GenBank/DDBJ whole genome shotgun (WGS) entry which is preliminary data.</text>
</comment>
<dbReference type="AlphaFoldDB" id="A0A1R2AMP6"/>
<evidence type="ECO:0000259" key="3">
    <source>
        <dbReference type="PROSITE" id="PS50089"/>
    </source>
</evidence>
<evidence type="ECO:0000256" key="2">
    <source>
        <dbReference type="SAM" id="MobiDB-lite"/>
    </source>
</evidence>
<dbReference type="InterPro" id="IPR001841">
    <property type="entry name" value="Znf_RING"/>
</dbReference>
<dbReference type="GO" id="GO:0008270">
    <property type="term" value="F:zinc ion binding"/>
    <property type="evidence" value="ECO:0007669"/>
    <property type="project" value="UniProtKB-KW"/>
</dbReference>
<dbReference type="GO" id="GO:0016567">
    <property type="term" value="P:protein ubiquitination"/>
    <property type="evidence" value="ECO:0007669"/>
    <property type="project" value="TreeGrafter"/>
</dbReference>
<accession>A0A1R2AMP6</accession>
<dbReference type="PROSITE" id="PS50089">
    <property type="entry name" value="ZF_RING_2"/>
    <property type="match status" value="1"/>
</dbReference>
<reference evidence="4 5" key="1">
    <citation type="submission" date="2016-11" db="EMBL/GenBank/DDBJ databases">
        <title>The macronuclear genome of Stentor coeruleus: a giant cell with tiny introns.</title>
        <authorList>
            <person name="Slabodnick M."/>
            <person name="Ruby J.G."/>
            <person name="Reiff S.B."/>
            <person name="Swart E.C."/>
            <person name="Gosai S."/>
            <person name="Prabakaran S."/>
            <person name="Witkowska E."/>
            <person name="Larue G.E."/>
            <person name="Fisher S."/>
            <person name="Freeman R.M."/>
            <person name="Gunawardena J."/>
            <person name="Chu W."/>
            <person name="Stover N.A."/>
            <person name="Gregory B.D."/>
            <person name="Nowacki M."/>
            <person name="Derisi J."/>
            <person name="Roy S.W."/>
            <person name="Marshall W.F."/>
            <person name="Sood P."/>
        </authorList>
    </citation>
    <scope>NUCLEOTIDE SEQUENCE [LARGE SCALE GENOMIC DNA]</scope>
    <source>
        <strain evidence="4">WM001</strain>
    </source>
</reference>
<keyword evidence="1" id="KW-0862">Zinc</keyword>
<dbReference type="PANTHER" id="PTHR22996">
    <property type="entry name" value="MAHOGUNIN"/>
    <property type="match status" value="1"/>
</dbReference>
<dbReference type="InterPro" id="IPR013083">
    <property type="entry name" value="Znf_RING/FYVE/PHD"/>
</dbReference>
<feature type="compositionally biased region" description="Low complexity" evidence="2">
    <location>
        <begin position="32"/>
        <end position="58"/>
    </location>
</feature>
<feature type="region of interest" description="Disordered" evidence="2">
    <location>
        <begin position="1"/>
        <end position="58"/>
    </location>
</feature>
<dbReference type="InterPro" id="IPR045194">
    <property type="entry name" value="MGRN1/RNF157-like"/>
</dbReference>
<dbReference type="PANTHER" id="PTHR22996:SF0">
    <property type="entry name" value="RE60872P-RELATED"/>
    <property type="match status" value="1"/>
</dbReference>
<sequence>MGNCSKIPRTSSSENLQQSGHSQANLNNAGRAAPSNNPNANPQFQPAPNFAANNSNLLPQQPVNYQVPVQRPMPVNYNPYSMPPQQMPHQGYPPPPPQQNYQRYSQPPPPPQQNPHGYSQPPPPQQNHHGYSQPPPNQQRANISSIPLNVAHNQPSGNLKVASGQALVRHSRIVNDILNFSLDDDGLYWVDFEYSVKFRSTVIINFMGRENSTSHEIYFDQKNKHGPQNFIIEPTQKGLFSKKYKINLDSLSKNQLEVADKCTFPIIIEITSTDTEKKIQTLISCFKIIKESDNYSGVIVKQTIKANEKYYPLLNLYGTSTDSQESECLICLTELKTIAVLPCRHVCYCEACVNEVKNKNKTDCPICRCPVQSFLSVKHN</sequence>
<feature type="compositionally biased region" description="Pro residues" evidence="2">
    <location>
        <begin position="81"/>
        <end position="98"/>
    </location>
</feature>
<feature type="region of interest" description="Disordered" evidence="2">
    <location>
        <begin position="76"/>
        <end position="141"/>
    </location>
</feature>
<proteinExistence type="predicted"/>
<gene>
    <name evidence="4" type="ORF">SteCoe_37605</name>
</gene>
<dbReference type="Pfam" id="PF13920">
    <property type="entry name" value="zf-C3HC4_3"/>
    <property type="match status" value="1"/>
</dbReference>
<dbReference type="Gene3D" id="3.30.40.10">
    <property type="entry name" value="Zinc/RING finger domain, C3HC4 (zinc finger)"/>
    <property type="match status" value="1"/>
</dbReference>
<name>A0A1R2AMP6_9CILI</name>
<evidence type="ECO:0000256" key="1">
    <source>
        <dbReference type="PROSITE-ProRule" id="PRU00175"/>
    </source>
</evidence>
<feature type="compositionally biased region" description="Polar residues" evidence="2">
    <location>
        <begin position="8"/>
        <end position="28"/>
    </location>
</feature>
<organism evidence="4 5">
    <name type="scientific">Stentor coeruleus</name>
    <dbReference type="NCBI Taxonomy" id="5963"/>
    <lineage>
        <taxon>Eukaryota</taxon>
        <taxon>Sar</taxon>
        <taxon>Alveolata</taxon>
        <taxon>Ciliophora</taxon>
        <taxon>Postciliodesmatophora</taxon>
        <taxon>Heterotrichea</taxon>
        <taxon>Heterotrichida</taxon>
        <taxon>Stentoridae</taxon>
        <taxon>Stentor</taxon>
    </lineage>
</organism>
<dbReference type="SUPFAM" id="SSF57850">
    <property type="entry name" value="RING/U-box"/>
    <property type="match status" value="1"/>
</dbReference>
<keyword evidence="1" id="KW-0479">Metal-binding</keyword>
<protein>
    <recommendedName>
        <fullName evidence="3">RING-type domain-containing protein</fullName>
    </recommendedName>
</protein>
<dbReference type="EMBL" id="MPUH01001938">
    <property type="protein sequence ID" value="OMJ65797.1"/>
    <property type="molecule type" value="Genomic_DNA"/>
</dbReference>